<sequence length="70" mass="8027">MSDTLEATKRELEEAGIKYTVESGKRHYKVRFTVRGRGCMVTCSRTSSDHRAALNARLQVRREIRKALSD</sequence>
<organism evidence="1">
    <name type="scientific">Bordetella phage LK3</name>
    <dbReference type="NCBI Taxonomy" id="1926943"/>
    <lineage>
        <taxon>Viruses</taxon>
        <taxon>Duplodnaviria</taxon>
        <taxon>Heunggongvirae</taxon>
        <taxon>Uroviricota</taxon>
        <taxon>Caudoviricetes</taxon>
        <taxon>Mesyanzhinovviridae</taxon>
        <taxon>Rabinowitzvirinae</taxon>
        <taxon>Vojvodinavirus</taxon>
        <taxon>Vojvodinavirus CN1</taxon>
        <taxon>Bordetella virus CN1</taxon>
    </lineage>
</organism>
<reference evidence="1" key="1">
    <citation type="submission" date="2016-10" db="EMBL/GenBank/DDBJ databases">
        <title>vB_BbrS_LK3 siphovirus of Bordetella bronchiseptica: our friend or foe?</title>
        <authorList>
            <person name="Petrovic A."/>
            <person name="Doffkay Z."/>
            <person name="Rakhely G."/>
            <person name="Knezevic P."/>
        </authorList>
    </citation>
    <scope>NUCLEOTIDE SEQUENCE [LARGE SCALE GENOMIC DNA]</scope>
</reference>
<name>A0A2D0W8V5_9CAUD</name>
<dbReference type="EMBL" id="KX961385">
    <property type="protein sequence ID" value="APL99085.1"/>
    <property type="molecule type" value="Genomic_DNA"/>
</dbReference>
<evidence type="ECO:0000313" key="1">
    <source>
        <dbReference type="EMBL" id="APL99085.1"/>
    </source>
</evidence>
<protein>
    <submittedName>
        <fullName evidence="1">Uncharacterized protein</fullName>
    </submittedName>
</protein>
<accession>A0A2D0W8V5</accession>
<proteinExistence type="predicted"/>
<gene>
    <name evidence="1" type="ORF">LK3_54</name>
</gene>
<dbReference type="Proteomes" id="UP000241389">
    <property type="component" value="Segment"/>
</dbReference>